<accession>A0ACB9L5J3</accession>
<name>A0ACB9L5J3_9MYRT</name>
<dbReference type="EMBL" id="CM042891">
    <property type="protein sequence ID" value="KAI4304760.1"/>
    <property type="molecule type" value="Genomic_DNA"/>
</dbReference>
<gene>
    <name evidence="1" type="ORF">MLD38_040231</name>
</gene>
<comment type="caution">
    <text evidence="1">The sequence shown here is derived from an EMBL/GenBank/DDBJ whole genome shotgun (WGS) entry which is preliminary data.</text>
</comment>
<evidence type="ECO:0000313" key="2">
    <source>
        <dbReference type="Proteomes" id="UP001057402"/>
    </source>
</evidence>
<proteinExistence type="predicted"/>
<organism evidence="1 2">
    <name type="scientific">Melastoma candidum</name>
    <dbReference type="NCBI Taxonomy" id="119954"/>
    <lineage>
        <taxon>Eukaryota</taxon>
        <taxon>Viridiplantae</taxon>
        <taxon>Streptophyta</taxon>
        <taxon>Embryophyta</taxon>
        <taxon>Tracheophyta</taxon>
        <taxon>Spermatophyta</taxon>
        <taxon>Magnoliopsida</taxon>
        <taxon>eudicotyledons</taxon>
        <taxon>Gunneridae</taxon>
        <taxon>Pentapetalae</taxon>
        <taxon>rosids</taxon>
        <taxon>malvids</taxon>
        <taxon>Myrtales</taxon>
        <taxon>Melastomataceae</taxon>
        <taxon>Melastomatoideae</taxon>
        <taxon>Melastomateae</taxon>
        <taxon>Melastoma</taxon>
    </lineage>
</organism>
<reference evidence="2" key="1">
    <citation type="journal article" date="2023" name="Front. Plant Sci.">
        <title>Chromosomal-level genome assembly of Melastoma candidum provides insights into trichome evolution.</title>
        <authorList>
            <person name="Zhong Y."/>
            <person name="Wu W."/>
            <person name="Sun C."/>
            <person name="Zou P."/>
            <person name="Liu Y."/>
            <person name="Dai S."/>
            <person name="Zhou R."/>
        </authorList>
    </citation>
    <scope>NUCLEOTIDE SEQUENCE [LARGE SCALE GENOMIC DNA]</scope>
</reference>
<protein>
    <submittedName>
        <fullName evidence="1">Uncharacterized protein</fullName>
    </submittedName>
</protein>
<dbReference type="Proteomes" id="UP001057402">
    <property type="component" value="Chromosome 12"/>
</dbReference>
<evidence type="ECO:0000313" key="1">
    <source>
        <dbReference type="EMBL" id="KAI4304760.1"/>
    </source>
</evidence>
<keyword evidence="2" id="KW-1185">Reference proteome</keyword>
<sequence>MPANKKNVFKSILGQRFRCGCGKTDLLDVIPPQPVPPSDNHISNSTSSASGEDRTSATFSFASGNDPTPAEVDVAPSMESPLPLLQSSPGIGGSIAVVKDSDHPYRDFHDSMLRMIMEKGIYTRDGLEDLLRCFLELNSPCYHGVIIQAFAEIWQSLLSDPRRPTGRPVSKDKSRG</sequence>